<keyword evidence="1" id="KW-0547">Nucleotide-binding</keyword>
<evidence type="ECO:0000256" key="1">
    <source>
        <dbReference type="ARBA" id="ARBA00022741"/>
    </source>
</evidence>
<evidence type="ECO:0000313" key="4">
    <source>
        <dbReference type="EMBL" id="CEL92332.1"/>
    </source>
</evidence>
<name>A0A0G4EA38_VITBC</name>
<dbReference type="InterPro" id="IPR011009">
    <property type="entry name" value="Kinase-like_dom_sf"/>
</dbReference>
<feature type="domain" description="Protein kinase" evidence="3">
    <location>
        <begin position="20"/>
        <end position="366"/>
    </location>
</feature>
<dbReference type="InParanoid" id="A0A0G4EA38"/>
<dbReference type="AlphaFoldDB" id="A0A0G4EA38"/>
<proteinExistence type="predicted"/>
<dbReference type="GO" id="GO:0004672">
    <property type="term" value="F:protein kinase activity"/>
    <property type="evidence" value="ECO:0007669"/>
    <property type="project" value="InterPro"/>
</dbReference>
<dbReference type="InterPro" id="IPR000719">
    <property type="entry name" value="Prot_kinase_dom"/>
</dbReference>
<dbReference type="OrthoDB" id="111909at2759"/>
<evidence type="ECO:0000313" key="5">
    <source>
        <dbReference type="Proteomes" id="UP000041254"/>
    </source>
</evidence>
<dbReference type="InterPro" id="IPR008271">
    <property type="entry name" value="Ser/Thr_kinase_AS"/>
</dbReference>
<keyword evidence="5" id="KW-1185">Reference proteome</keyword>
<evidence type="ECO:0000256" key="2">
    <source>
        <dbReference type="ARBA" id="ARBA00022840"/>
    </source>
</evidence>
<dbReference type="STRING" id="1169540.A0A0G4EA38"/>
<gene>
    <name evidence="4" type="ORF">Vbra_6792</name>
</gene>
<dbReference type="Gene3D" id="3.30.200.20">
    <property type="entry name" value="Phosphorylase Kinase, domain 1"/>
    <property type="match status" value="1"/>
</dbReference>
<evidence type="ECO:0000259" key="3">
    <source>
        <dbReference type="PROSITE" id="PS50011"/>
    </source>
</evidence>
<accession>A0A0G4EA38</accession>
<dbReference type="SMART" id="SM00220">
    <property type="entry name" value="S_TKc"/>
    <property type="match status" value="1"/>
</dbReference>
<dbReference type="PANTHER" id="PTHR24055">
    <property type="entry name" value="MITOGEN-ACTIVATED PROTEIN KINASE"/>
    <property type="match status" value="1"/>
</dbReference>
<keyword evidence="2" id="KW-0067">ATP-binding</keyword>
<dbReference type="InterPro" id="IPR050117">
    <property type="entry name" value="MAPK"/>
</dbReference>
<dbReference type="Proteomes" id="UP000041254">
    <property type="component" value="Unassembled WGS sequence"/>
</dbReference>
<reference evidence="4 5" key="1">
    <citation type="submission" date="2014-11" db="EMBL/GenBank/DDBJ databases">
        <authorList>
            <person name="Zhu J."/>
            <person name="Qi W."/>
            <person name="Song R."/>
        </authorList>
    </citation>
    <scope>NUCLEOTIDE SEQUENCE [LARGE SCALE GENOMIC DNA]</scope>
</reference>
<protein>
    <recommendedName>
        <fullName evidence="3">Protein kinase domain-containing protein</fullName>
    </recommendedName>
</protein>
<sequence length="403" mass="44896">MDAPPPPGPPDTSTGFLGRFTHLTRLGSGTYGSVFSGFLTREAAGQIKRELDMDIQAGHYAIKRIGCKSSSLGGGGVVRPLSPDTYLEISTLAMAWHPNIVKLFGTHIDQDNTAFLILGTTDTLELGDVTLDSYYHSYIHHNRQQMPIRQVAEILYQVLLGVTHLHSGGCGGKEVMHCDLKPSNILLKLDQHGRSHDVHYVRICDFGMVQPTPCDPSKKPRKPKYVGTPMYCSPELLLYQKDHFWAVDIWAVGCIFGELLTGRRLFGGKGNSNDGTLSEVCRVMGKPSPSTWAGVDTLPNYEVVQTLQFGEAPERALVDVLREAVPPRQDMDDMTEAMAVDLLSKMLCLNPYERIFGAEALRHPFFKHVLKNSLLCYEHFIRTSRRELHEELHEACSAGIHLR</sequence>
<dbReference type="PhylomeDB" id="A0A0G4EA38"/>
<dbReference type="Gene3D" id="1.10.510.10">
    <property type="entry name" value="Transferase(Phosphotransferase) domain 1"/>
    <property type="match status" value="1"/>
</dbReference>
<dbReference type="SUPFAM" id="SSF56112">
    <property type="entry name" value="Protein kinase-like (PK-like)"/>
    <property type="match status" value="1"/>
</dbReference>
<organism evidence="4 5">
    <name type="scientific">Vitrella brassicaformis (strain CCMP3155)</name>
    <dbReference type="NCBI Taxonomy" id="1169540"/>
    <lineage>
        <taxon>Eukaryota</taxon>
        <taxon>Sar</taxon>
        <taxon>Alveolata</taxon>
        <taxon>Colpodellida</taxon>
        <taxon>Vitrellaceae</taxon>
        <taxon>Vitrella</taxon>
    </lineage>
</organism>
<dbReference type="Pfam" id="PF00069">
    <property type="entry name" value="Pkinase"/>
    <property type="match status" value="1"/>
</dbReference>
<dbReference type="GO" id="GO:0005524">
    <property type="term" value="F:ATP binding"/>
    <property type="evidence" value="ECO:0007669"/>
    <property type="project" value="UniProtKB-KW"/>
</dbReference>
<dbReference type="PROSITE" id="PS50011">
    <property type="entry name" value="PROTEIN_KINASE_DOM"/>
    <property type="match status" value="1"/>
</dbReference>
<dbReference type="PROSITE" id="PS00108">
    <property type="entry name" value="PROTEIN_KINASE_ST"/>
    <property type="match status" value="1"/>
</dbReference>
<dbReference type="EMBL" id="CDMY01000069">
    <property type="protein sequence ID" value="CEL92332.1"/>
    <property type="molecule type" value="Genomic_DNA"/>
</dbReference>
<dbReference type="VEuPathDB" id="CryptoDB:Vbra_6792"/>